<accession>A0A915K9F5</accession>
<dbReference type="Proteomes" id="UP000887565">
    <property type="component" value="Unplaced"/>
</dbReference>
<organism evidence="1 2">
    <name type="scientific">Romanomermis culicivorax</name>
    <name type="common">Nematode worm</name>
    <dbReference type="NCBI Taxonomy" id="13658"/>
    <lineage>
        <taxon>Eukaryota</taxon>
        <taxon>Metazoa</taxon>
        <taxon>Ecdysozoa</taxon>
        <taxon>Nematoda</taxon>
        <taxon>Enoplea</taxon>
        <taxon>Dorylaimia</taxon>
        <taxon>Mermithida</taxon>
        <taxon>Mermithoidea</taxon>
        <taxon>Mermithidae</taxon>
        <taxon>Romanomermis</taxon>
    </lineage>
</organism>
<protein>
    <submittedName>
        <fullName evidence="2">Uncharacterized protein</fullName>
    </submittedName>
</protein>
<dbReference type="WBParaSite" id="nRc.2.0.1.t35337-RA">
    <property type="protein sequence ID" value="nRc.2.0.1.t35337-RA"/>
    <property type="gene ID" value="nRc.2.0.1.g35337"/>
</dbReference>
<evidence type="ECO:0000313" key="2">
    <source>
        <dbReference type="WBParaSite" id="nRc.2.0.1.t35337-RA"/>
    </source>
</evidence>
<proteinExistence type="predicted"/>
<name>A0A915K9F5_ROMCU</name>
<reference evidence="2" key="1">
    <citation type="submission" date="2022-11" db="UniProtKB">
        <authorList>
            <consortium name="WormBaseParasite"/>
        </authorList>
    </citation>
    <scope>IDENTIFICATION</scope>
</reference>
<sequence length="93" mass="10497">MPAILACRNADWPMLKLVKRFLSCRYELLHAARHTDDGKVDNNWDDGREFFPLFSLKRLTGGGSIGIESPSYPSATIDRGLFAIWQRGKSIVT</sequence>
<dbReference type="AlphaFoldDB" id="A0A915K9F5"/>
<keyword evidence="1" id="KW-1185">Reference proteome</keyword>
<evidence type="ECO:0000313" key="1">
    <source>
        <dbReference type="Proteomes" id="UP000887565"/>
    </source>
</evidence>